<dbReference type="EMBL" id="CP120682">
    <property type="protein sequence ID" value="WKN37890.1"/>
    <property type="molecule type" value="Genomic_DNA"/>
</dbReference>
<organism evidence="2">
    <name type="scientific">Roseihalotalea indica</name>
    <dbReference type="NCBI Taxonomy" id="2867963"/>
    <lineage>
        <taxon>Bacteria</taxon>
        <taxon>Pseudomonadati</taxon>
        <taxon>Bacteroidota</taxon>
        <taxon>Cytophagia</taxon>
        <taxon>Cytophagales</taxon>
        <taxon>Catalimonadaceae</taxon>
        <taxon>Roseihalotalea</taxon>
    </lineage>
</organism>
<feature type="signal peptide" evidence="1">
    <location>
        <begin position="1"/>
        <end position="19"/>
    </location>
</feature>
<accession>A0AA49GSC8</accession>
<gene>
    <name evidence="2" type="ORF">K4G66_04105</name>
</gene>
<protein>
    <submittedName>
        <fullName evidence="2">Uncharacterized protein</fullName>
    </submittedName>
</protein>
<dbReference type="AlphaFoldDB" id="A0AA49GSC8"/>
<reference evidence="2" key="2">
    <citation type="journal article" date="2024" name="Antonie Van Leeuwenhoek">
        <title>Roseihalotalea indica gen. nov., sp. nov., a halophilic Bacteroidetes from mesopelagic Southwest Indian Ocean with higher carbohydrate metabolic potential.</title>
        <authorList>
            <person name="Chen B."/>
            <person name="Zhang M."/>
            <person name="Lin D."/>
            <person name="Ye J."/>
            <person name="Tang K."/>
        </authorList>
    </citation>
    <scope>NUCLEOTIDE SEQUENCE</scope>
    <source>
        <strain evidence="2">TK19036</strain>
    </source>
</reference>
<evidence type="ECO:0000313" key="2">
    <source>
        <dbReference type="EMBL" id="WKN37890.1"/>
    </source>
</evidence>
<evidence type="ECO:0000256" key="1">
    <source>
        <dbReference type="SAM" id="SignalP"/>
    </source>
</evidence>
<feature type="chain" id="PRO_5041314060" evidence="1">
    <location>
        <begin position="20"/>
        <end position="228"/>
    </location>
</feature>
<keyword evidence="1" id="KW-0732">Signal</keyword>
<reference evidence="2" key="1">
    <citation type="journal article" date="2023" name="Comput. Struct. Biotechnol. J.">
        <title>Discovery of a novel marine Bacteroidetes with a rich repertoire of carbohydrate-active enzymes.</title>
        <authorList>
            <person name="Chen B."/>
            <person name="Liu G."/>
            <person name="Chen Q."/>
            <person name="Wang H."/>
            <person name="Liu L."/>
            <person name="Tang K."/>
        </authorList>
    </citation>
    <scope>NUCLEOTIDE SEQUENCE</scope>
    <source>
        <strain evidence="2">TK19036</strain>
    </source>
</reference>
<sequence>MKWKYVALIPWLAGSLAQAQNTKLLKAPFGKDVMHLVPEGEQYRYSGFRPGKVHFVSGATSSATLNYNLLNQEMQFINPVGDTLSIAQEKALDLIKIGEQQFYYRPTIGYLEVLAEVPLLTLAVHQLIEVTEDGRSSILLADPVSKKQNSQSTADQRTRNLKLSKKNVYFIMDKNKRFHPAQRTTFYRIFPEHKTSIRNYIQEHHIRFDQPEALTEMITYCSQLTNSQ</sequence>
<name>A0AA49GSC8_9BACT</name>
<proteinExistence type="predicted"/>